<evidence type="ECO:0000256" key="1">
    <source>
        <dbReference type="ARBA" id="ARBA00023002"/>
    </source>
</evidence>
<dbReference type="InterPro" id="IPR019965">
    <property type="entry name" value="PPOX_F420-dep_Rv2061_put"/>
</dbReference>
<accession>A0A1B1NE57</accession>
<dbReference type="GO" id="GO:0070967">
    <property type="term" value="F:coenzyme F420 binding"/>
    <property type="evidence" value="ECO:0007669"/>
    <property type="project" value="TreeGrafter"/>
</dbReference>
<dbReference type="InterPro" id="IPR011576">
    <property type="entry name" value="Pyridox_Oxase_N"/>
</dbReference>
<dbReference type="Proteomes" id="UP000092482">
    <property type="component" value="Chromosome"/>
</dbReference>
<reference evidence="3 4" key="1">
    <citation type="submission" date="2016-03" db="EMBL/GenBank/DDBJ databases">
        <title>Shallow-sea hydrothermal system.</title>
        <authorList>
            <person name="Tang K."/>
        </authorList>
    </citation>
    <scope>NUCLEOTIDE SEQUENCE [LARGE SCALE GENOMIC DNA]</scope>
    <source>
        <strain evidence="3 4">JLT9</strain>
    </source>
</reference>
<dbReference type="NCBIfam" id="TIGR03666">
    <property type="entry name" value="Rv2061_F420"/>
    <property type="match status" value="1"/>
</dbReference>
<dbReference type="PATRIC" id="fig|1758689.4.peg.2433"/>
<organism evidence="3 4">
    <name type="scientific">Serinicoccus hydrothermalis</name>
    <dbReference type="NCBI Taxonomy" id="1758689"/>
    <lineage>
        <taxon>Bacteria</taxon>
        <taxon>Bacillati</taxon>
        <taxon>Actinomycetota</taxon>
        <taxon>Actinomycetes</taxon>
        <taxon>Micrococcales</taxon>
        <taxon>Ornithinimicrobiaceae</taxon>
        <taxon>Serinicoccus</taxon>
    </lineage>
</organism>
<keyword evidence="1" id="KW-0560">Oxidoreductase</keyword>
<sequence>MQRLGAEEFISFTTFRRTGEPVPTPVWVVPLRDGERIGFYTTMGTGKTKRLRHTSRVTVQPCERRGTPKPGTEPVEGTAEMVQGGADFDEVRAAVRAKYGWQTRVFRLVGKLTQRGKGLTYGDTVVLVTPGVLPG</sequence>
<evidence type="ECO:0000259" key="2">
    <source>
        <dbReference type="Pfam" id="PF01243"/>
    </source>
</evidence>
<name>A0A1B1NE57_9MICO</name>
<evidence type="ECO:0000313" key="4">
    <source>
        <dbReference type="Proteomes" id="UP000092482"/>
    </source>
</evidence>
<keyword evidence="4" id="KW-1185">Reference proteome</keyword>
<dbReference type="SUPFAM" id="SSF50475">
    <property type="entry name" value="FMN-binding split barrel"/>
    <property type="match status" value="1"/>
</dbReference>
<evidence type="ECO:0000313" key="3">
    <source>
        <dbReference type="EMBL" id="ANS79730.1"/>
    </source>
</evidence>
<dbReference type="Gene3D" id="2.30.110.10">
    <property type="entry name" value="Electron Transport, Fmn-binding Protein, Chain A"/>
    <property type="match status" value="1"/>
</dbReference>
<dbReference type="STRING" id="1758689.SGUI_2334"/>
<dbReference type="PANTHER" id="PTHR35176">
    <property type="entry name" value="HEME OXYGENASE HI_0854-RELATED"/>
    <property type="match status" value="1"/>
</dbReference>
<dbReference type="KEGG" id="serj:SGUI_2334"/>
<dbReference type="InterPro" id="IPR052019">
    <property type="entry name" value="F420H2_bilvrd_red/Heme_oxyg"/>
</dbReference>
<dbReference type="GO" id="GO:0016627">
    <property type="term" value="F:oxidoreductase activity, acting on the CH-CH group of donors"/>
    <property type="evidence" value="ECO:0007669"/>
    <property type="project" value="TreeGrafter"/>
</dbReference>
<dbReference type="Pfam" id="PF01243">
    <property type="entry name" value="PNPOx_N"/>
    <property type="match status" value="1"/>
</dbReference>
<feature type="domain" description="Pyridoxamine 5'-phosphate oxidase N-terminal" evidence="2">
    <location>
        <begin position="6"/>
        <end position="100"/>
    </location>
</feature>
<proteinExistence type="predicted"/>
<dbReference type="AlphaFoldDB" id="A0A1B1NE57"/>
<gene>
    <name evidence="3" type="ORF">SGUI_2334</name>
</gene>
<protein>
    <recommendedName>
        <fullName evidence="2">Pyridoxamine 5'-phosphate oxidase N-terminal domain-containing protein</fullName>
    </recommendedName>
</protein>
<dbReference type="InterPro" id="IPR012349">
    <property type="entry name" value="Split_barrel_FMN-bd"/>
</dbReference>
<dbReference type="EMBL" id="CP014989">
    <property type="protein sequence ID" value="ANS79730.1"/>
    <property type="molecule type" value="Genomic_DNA"/>
</dbReference>
<dbReference type="GO" id="GO:0005829">
    <property type="term" value="C:cytosol"/>
    <property type="evidence" value="ECO:0007669"/>
    <property type="project" value="TreeGrafter"/>
</dbReference>
<dbReference type="PANTHER" id="PTHR35176:SF11">
    <property type="entry name" value="PYRIDOXAMINE 5'-PHOSPHATE OXIDASE FAMILY PROTEIN"/>
    <property type="match status" value="1"/>
</dbReference>